<dbReference type="STRING" id="39060.SAMN05660706_1408"/>
<feature type="transmembrane region" description="Helical" evidence="6">
    <location>
        <begin position="78"/>
        <end position="96"/>
    </location>
</feature>
<dbReference type="NCBIfam" id="TIGR00374">
    <property type="entry name" value="flippase-like domain"/>
    <property type="match status" value="1"/>
</dbReference>
<comment type="similarity">
    <text evidence="6">Belongs to the LPG synthase family.</text>
</comment>
<feature type="transmembrane region" description="Helical" evidence="6">
    <location>
        <begin position="125"/>
        <end position="143"/>
    </location>
</feature>
<feature type="transmembrane region" description="Helical" evidence="6">
    <location>
        <begin position="205"/>
        <end position="226"/>
    </location>
</feature>
<keyword evidence="3 6" id="KW-0812">Transmembrane</keyword>
<dbReference type="Proteomes" id="UP000199584">
    <property type="component" value="Unassembled WGS sequence"/>
</dbReference>
<dbReference type="EMBL" id="FOYM01000040">
    <property type="protein sequence ID" value="SFR16421.1"/>
    <property type="molecule type" value="Genomic_DNA"/>
</dbReference>
<keyword evidence="6" id="KW-0046">Antibiotic resistance</keyword>
<evidence type="ECO:0000313" key="7">
    <source>
        <dbReference type="EMBL" id="SFR16421.1"/>
    </source>
</evidence>
<evidence type="ECO:0000256" key="2">
    <source>
        <dbReference type="ARBA" id="ARBA00022475"/>
    </source>
</evidence>
<dbReference type="EC" id="2.3.2.3" evidence="6"/>
<evidence type="ECO:0000256" key="3">
    <source>
        <dbReference type="ARBA" id="ARBA00022692"/>
    </source>
</evidence>
<evidence type="ECO:0000256" key="5">
    <source>
        <dbReference type="ARBA" id="ARBA00023136"/>
    </source>
</evidence>
<dbReference type="InterPro" id="IPR022791">
    <property type="entry name" value="L-PG_synthase/AglD"/>
</dbReference>
<dbReference type="OrthoDB" id="5470260at2"/>
<evidence type="ECO:0000256" key="4">
    <source>
        <dbReference type="ARBA" id="ARBA00022989"/>
    </source>
</evidence>
<keyword evidence="6" id="KW-0808">Transferase</keyword>
<organism evidence="7 8">
    <name type="scientific">Desulfoscipio geothermicus DSM 3669</name>
    <dbReference type="NCBI Taxonomy" id="1121426"/>
    <lineage>
        <taxon>Bacteria</taxon>
        <taxon>Bacillati</taxon>
        <taxon>Bacillota</taxon>
        <taxon>Clostridia</taxon>
        <taxon>Eubacteriales</taxon>
        <taxon>Desulfallaceae</taxon>
        <taxon>Desulfoscipio</taxon>
    </lineage>
</organism>
<dbReference type="Pfam" id="PF03706">
    <property type="entry name" value="LPG_synthase_TM"/>
    <property type="match status" value="1"/>
</dbReference>
<dbReference type="GO" id="GO:0050071">
    <property type="term" value="F:phosphatidylglycerol lysyltransferase activity"/>
    <property type="evidence" value="ECO:0007669"/>
    <property type="project" value="UniProtKB-EC"/>
</dbReference>
<feature type="transmembrane region" description="Helical" evidence="6">
    <location>
        <begin position="238"/>
        <end position="260"/>
    </location>
</feature>
<evidence type="ECO:0000256" key="1">
    <source>
        <dbReference type="ARBA" id="ARBA00004651"/>
    </source>
</evidence>
<dbReference type="GO" id="GO:0046677">
    <property type="term" value="P:response to antibiotic"/>
    <property type="evidence" value="ECO:0007669"/>
    <property type="project" value="UniProtKB-KW"/>
</dbReference>
<gene>
    <name evidence="6" type="primary">mprF</name>
    <name evidence="7" type="ORF">SAMN05660706_1408</name>
</gene>
<dbReference type="PANTHER" id="PTHR40277">
    <property type="entry name" value="BLL5419 PROTEIN"/>
    <property type="match status" value="1"/>
</dbReference>
<dbReference type="RefSeq" id="WP_092487339.1">
    <property type="nucleotide sequence ID" value="NZ_FOYM01000040.1"/>
</dbReference>
<evidence type="ECO:0000313" key="8">
    <source>
        <dbReference type="Proteomes" id="UP000199584"/>
    </source>
</evidence>
<comment type="function">
    <text evidence="6">Catalyzes the transfer of a lysyl group from L-lysyl-tRNA(Lys) to membrane-bound phosphatidylglycerol (PG), which produces lysylphosphatidylglycerol (LPG), a major component of the bacterial membrane with a positive net charge. LPG synthesis contributes to bacterial virulence as it is involved in the resistance mechanism against cationic antimicrobial peptides (CAMP) produces by the host's immune system (defensins, cathelicidins) and by the competing microorganisms.</text>
</comment>
<dbReference type="GO" id="GO:0005886">
    <property type="term" value="C:plasma membrane"/>
    <property type="evidence" value="ECO:0007669"/>
    <property type="project" value="UniProtKB-SubCell"/>
</dbReference>
<protein>
    <recommendedName>
        <fullName evidence="6">Phosphatidylglycerol lysyltransferase</fullName>
        <ecNumber evidence="6">2.3.2.3</ecNumber>
    </recommendedName>
    <alternativeName>
        <fullName evidence="6">Lysylphosphatidylglycerol synthase</fullName>
    </alternativeName>
</protein>
<keyword evidence="4 6" id="KW-1133">Transmembrane helix</keyword>
<dbReference type="PANTHER" id="PTHR40277:SF1">
    <property type="entry name" value="BLL5419 PROTEIN"/>
    <property type="match status" value="1"/>
</dbReference>
<keyword evidence="6" id="KW-0443">Lipid metabolism</keyword>
<comment type="catalytic activity">
    <reaction evidence="6">
        <text>L-lysyl-tRNA(Lys) + a 1,2-diacyl-sn-glycero-3-phospho-(1'-sn-glycerol) = a 1,2-diacyl-sn-glycero-3-phospho-1'-(3'-O-L-lysyl)-sn-glycerol + tRNA(Lys)</text>
        <dbReference type="Rhea" id="RHEA:10668"/>
        <dbReference type="Rhea" id="RHEA-COMP:9696"/>
        <dbReference type="Rhea" id="RHEA-COMP:9697"/>
        <dbReference type="ChEBI" id="CHEBI:64716"/>
        <dbReference type="ChEBI" id="CHEBI:75792"/>
        <dbReference type="ChEBI" id="CHEBI:78442"/>
        <dbReference type="ChEBI" id="CHEBI:78529"/>
        <dbReference type="EC" id="2.3.2.3"/>
    </reaction>
</comment>
<evidence type="ECO:0000256" key="6">
    <source>
        <dbReference type="RuleBase" id="RU363042"/>
    </source>
</evidence>
<comment type="subcellular location">
    <subcellularLocation>
        <location evidence="1 6">Cell membrane</location>
        <topology evidence="1 6">Multi-pass membrane protein</topology>
    </subcellularLocation>
</comment>
<keyword evidence="8" id="KW-1185">Reference proteome</keyword>
<feature type="transmembrane region" description="Helical" evidence="6">
    <location>
        <begin position="280"/>
        <end position="304"/>
    </location>
</feature>
<keyword evidence="5 6" id="KW-0472">Membrane</keyword>
<feature type="transmembrane region" description="Helical" evidence="6">
    <location>
        <begin position="42"/>
        <end position="66"/>
    </location>
</feature>
<accession>A0A1I6EFV0</accession>
<keyword evidence="2" id="KW-1003">Cell membrane</keyword>
<dbReference type="GO" id="GO:0006629">
    <property type="term" value="P:lipid metabolic process"/>
    <property type="evidence" value="ECO:0007669"/>
    <property type="project" value="UniProtKB-KW"/>
</dbReference>
<feature type="transmembrane region" description="Helical" evidence="6">
    <location>
        <begin position="150"/>
        <end position="170"/>
    </location>
</feature>
<sequence length="314" mass="34674">MSKKTNWKFVLRLVISLLLFSWLLYSVEWCQVWNAILRINVSWLLLAAGWVVTAVAVSVVKWRLILQSQGLQASWGELWRAYWIGLFFNNFLPSSIGGDTMRIVQIGKTTGDAAGVTASVVMERLLATIALSLVGLAASIHVFETSFIKVRMLFGVLLAGSLFLAGLLMWGKVPGWLARKNGKLAAFLHGFMKHGQQLRKQPMPLFWSLLWSVVFQMTNVAVNYSIFQGLGLLEVNLWRSMFIIPATAAVAMLPIAINGYGIREGAYVFLLAPYGVNQAAAFTASILFAFLVSLCSLWGSVLWLGCNKGGETSC</sequence>
<name>A0A1I6EFV0_9FIRM</name>
<reference evidence="8" key="1">
    <citation type="submission" date="2016-10" db="EMBL/GenBank/DDBJ databases">
        <authorList>
            <person name="Varghese N."/>
            <person name="Submissions S."/>
        </authorList>
    </citation>
    <scope>NUCLEOTIDE SEQUENCE [LARGE SCALE GENOMIC DNA]</scope>
    <source>
        <strain evidence="8">DSM 3669</strain>
    </source>
</reference>
<dbReference type="AlphaFoldDB" id="A0A1I6EFV0"/>
<proteinExistence type="inferred from homology"/>